<evidence type="ECO:0000256" key="2">
    <source>
        <dbReference type="ARBA" id="ARBA00022695"/>
    </source>
</evidence>
<protein>
    <recommendedName>
        <fullName evidence="9">DNA polymerase III subunit delta</fullName>
    </recommendedName>
</protein>
<dbReference type="RefSeq" id="WP_066776643.1">
    <property type="nucleotide sequence ID" value="NZ_CBCSFE010000003.1"/>
</dbReference>
<evidence type="ECO:0000256" key="4">
    <source>
        <dbReference type="ARBA" id="ARBA00022932"/>
    </source>
</evidence>
<dbReference type="Gene3D" id="3.40.50.300">
    <property type="entry name" value="P-loop containing nucleotide triphosphate hydrolases"/>
    <property type="match status" value="1"/>
</dbReference>
<evidence type="ECO:0000256" key="1">
    <source>
        <dbReference type="ARBA" id="ARBA00022679"/>
    </source>
</evidence>
<dbReference type="Proteomes" id="UP000093205">
    <property type="component" value="Chromosome"/>
</dbReference>
<dbReference type="EMBL" id="QURW01000006">
    <property type="protein sequence ID" value="RQD87938.1"/>
    <property type="molecule type" value="Genomic_DNA"/>
</dbReference>
<dbReference type="GO" id="GO:0009360">
    <property type="term" value="C:DNA polymerase III complex"/>
    <property type="evidence" value="ECO:0007669"/>
    <property type="project" value="TreeGrafter"/>
</dbReference>
<evidence type="ECO:0000256" key="3">
    <source>
        <dbReference type="ARBA" id="ARBA00022705"/>
    </source>
</evidence>
<dbReference type="SUPFAM" id="SSF52540">
    <property type="entry name" value="P-loop containing nucleoside triphosphate hydrolases"/>
    <property type="match status" value="1"/>
</dbReference>
<dbReference type="Proteomes" id="UP000286095">
    <property type="component" value="Unassembled WGS sequence"/>
</dbReference>
<dbReference type="EMBL" id="CP031611">
    <property type="protein sequence ID" value="AXP08768.1"/>
    <property type="molecule type" value="Genomic_DNA"/>
</dbReference>
<dbReference type="GeneID" id="44004570"/>
<evidence type="ECO:0000313" key="7">
    <source>
        <dbReference type="Proteomes" id="UP000093205"/>
    </source>
</evidence>
<dbReference type="OrthoDB" id="5329738at2"/>
<evidence type="ECO:0000313" key="8">
    <source>
        <dbReference type="Proteomes" id="UP000286095"/>
    </source>
</evidence>
<dbReference type="GO" id="GO:0003677">
    <property type="term" value="F:DNA binding"/>
    <property type="evidence" value="ECO:0007669"/>
    <property type="project" value="InterPro"/>
</dbReference>
<dbReference type="GO" id="GO:0003887">
    <property type="term" value="F:DNA-directed DNA polymerase activity"/>
    <property type="evidence" value="ECO:0007669"/>
    <property type="project" value="UniProtKB-KW"/>
</dbReference>
<dbReference type="NCBIfam" id="NF006298">
    <property type="entry name" value="PRK08487.1-1"/>
    <property type="match status" value="1"/>
</dbReference>
<dbReference type="InterPro" id="IPR005790">
    <property type="entry name" value="DNA_polIII_delta"/>
</dbReference>
<keyword evidence="2" id="KW-0548">Nucleotidyltransferase</keyword>
<dbReference type="PANTHER" id="PTHR34388:SF1">
    <property type="entry name" value="DNA POLYMERASE III SUBUNIT DELTA"/>
    <property type="match status" value="1"/>
</dbReference>
<proteinExistence type="predicted"/>
<gene>
    <name evidence="5" type="ORF">A2J15_003470</name>
    <name evidence="6" type="ORF">DZD40_03265</name>
</gene>
<dbReference type="PANTHER" id="PTHR34388">
    <property type="entry name" value="DNA POLYMERASE III SUBUNIT DELTA"/>
    <property type="match status" value="1"/>
</dbReference>
<evidence type="ECO:0000313" key="6">
    <source>
        <dbReference type="EMBL" id="RQD87938.1"/>
    </source>
</evidence>
<dbReference type="InterPro" id="IPR027417">
    <property type="entry name" value="P-loop_NTPase"/>
</dbReference>
<keyword evidence="7" id="KW-1185">Reference proteome</keyword>
<name>A0A424Z164_9BACT</name>
<dbReference type="AlphaFoldDB" id="A0A424Z164"/>
<sequence>MYRKDLQNLLTKNSISNFFFLYGSDNFQIELYSEFIKEKYQADEILKLFFEEYNFTIANDFLSSASLFSEKKLLEIKISKKIPIKDLKILVDLCQKNLNHFFILEFYDENSKQNDIEKIFSPHFVRFFKANGAKEGIELLSIKAKQLKIEITHNALFTLFTNFDENLYLAASELNKFYGLKVDETTIKQYCYSLNLGNFESFFEKILKKQDFQGELEKILDHFNEIALINSLYNAFYRLFKIALYVKINGKIDFKELLGYTPPPQVGQNLSSQAFSLKIEQYKEIFTLLLQSEYELKSNSKIIKKEFLISSLLKLARIIKSIK</sequence>
<dbReference type="KEGG" id="chw:A2J15_003470"/>
<keyword evidence="3" id="KW-0235">DNA replication</keyword>
<accession>A0A424Z164</accession>
<reference evidence="7 8" key="1">
    <citation type="submission" date="2018-08" db="EMBL/GenBank/DDBJ databases">
        <title>Survival mechanisms of Campylobacter hepaticus identified by genomic analysis and comparative transcriptomic analysis of in vivo and in vitro derived bacteria.</title>
        <authorList>
            <person name="Van T.T.H."/>
            <person name="Moore R.J."/>
        </authorList>
    </citation>
    <scope>NUCLEOTIDE SEQUENCE [LARGE SCALE GENOMIC DNA]</scope>
    <source>
        <strain evidence="6 8">54L</strain>
        <strain evidence="5 7">HV10</strain>
    </source>
</reference>
<keyword evidence="4" id="KW-0239">DNA-directed DNA polymerase</keyword>
<dbReference type="GO" id="GO:0006261">
    <property type="term" value="P:DNA-templated DNA replication"/>
    <property type="evidence" value="ECO:0007669"/>
    <property type="project" value="TreeGrafter"/>
</dbReference>
<organism evidence="6 8">
    <name type="scientific">Campylobacter hepaticus</name>
    <dbReference type="NCBI Taxonomy" id="1813019"/>
    <lineage>
        <taxon>Bacteria</taxon>
        <taxon>Pseudomonadati</taxon>
        <taxon>Campylobacterota</taxon>
        <taxon>Epsilonproteobacteria</taxon>
        <taxon>Campylobacterales</taxon>
        <taxon>Campylobacteraceae</taxon>
        <taxon>Campylobacter</taxon>
    </lineage>
</organism>
<keyword evidence="1" id="KW-0808">Transferase</keyword>
<evidence type="ECO:0008006" key="9">
    <source>
        <dbReference type="Google" id="ProtNLM"/>
    </source>
</evidence>
<dbReference type="STRING" id="1813019.A2J15_01180"/>
<evidence type="ECO:0000313" key="5">
    <source>
        <dbReference type="EMBL" id="AXP08768.1"/>
    </source>
</evidence>